<evidence type="ECO:0000313" key="10">
    <source>
        <dbReference type="Proteomes" id="UP000004200"/>
    </source>
</evidence>
<dbReference type="GO" id="GO:0005886">
    <property type="term" value="C:plasma membrane"/>
    <property type="evidence" value="ECO:0007669"/>
    <property type="project" value="UniProtKB-SubCell"/>
</dbReference>
<dbReference type="InterPro" id="IPR023408">
    <property type="entry name" value="MscS_beta-dom_sf"/>
</dbReference>
<evidence type="ECO:0000256" key="6">
    <source>
        <dbReference type="ARBA" id="ARBA00023136"/>
    </source>
</evidence>
<feature type="transmembrane region" description="Helical" evidence="7">
    <location>
        <begin position="226"/>
        <end position="246"/>
    </location>
</feature>
<keyword evidence="4 7" id="KW-0812">Transmembrane</keyword>
<keyword evidence="6 7" id="KW-0472">Membrane</keyword>
<keyword evidence="3" id="KW-1003">Cell membrane</keyword>
<evidence type="ECO:0000259" key="8">
    <source>
        <dbReference type="PROSITE" id="PS50914"/>
    </source>
</evidence>
<comment type="function">
    <text evidence="7">Mechanosensitive channel that participates in the regulation of osmotic pressure changes within the cell, opening in response to stretch forces in the membrane lipid bilayer, without the need for other proteins. Contributes to normal resistance to hypoosmotic shock. Forms an ion channel of 1.0 nanosiemens conductance with a slight preference for anions.</text>
</comment>
<dbReference type="STRING" id="765913.ThidrDRAFT_2979"/>
<feature type="transmembrane region" description="Helical" evidence="7">
    <location>
        <begin position="20"/>
        <end position="39"/>
    </location>
</feature>
<keyword evidence="7" id="KW-0406">Ion transport</keyword>
<evidence type="ECO:0000256" key="3">
    <source>
        <dbReference type="ARBA" id="ARBA00022475"/>
    </source>
</evidence>
<keyword evidence="7" id="KW-0997">Cell inner membrane</keyword>
<dbReference type="InterPro" id="IPR049278">
    <property type="entry name" value="MS_channel_C"/>
</dbReference>
<dbReference type="Proteomes" id="UP000004200">
    <property type="component" value="Unassembled WGS sequence"/>
</dbReference>
<evidence type="ECO:0000256" key="4">
    <source>
        <dbReference type="ARBA" id="ARBA00022692"/>
    </source>
</evidence>
<dbReference type="InterPro" id="IPR011066">
    <property type="entry name" value="MscS_channel_C_sf"/>
</dbReference>
<dbReference type="InterPro" id="IPR007055">
    <property type="entry name" value="BON_dom"/>
</dbReference>
<dbReference type="PATRIC" id="fig|765913.3.peg.3047"/>
<feature type="transmembrane region" description="Helical" evidence="7">
    <location>
        <begin position="197"/>
        <end position="219"/>
    </location>
</feature>
<dbReference type="InterPro" id="IPR006686">
    <property type="entry name" value="MscS_channel_CS"/>
</dbReference>
<dbReference type="AlphaFoldDB" id="G2E3W6"/>
<dbReference type="Pfam" id="PF00924">
    <property type="entry name" value="MS_channel_2nd"/>
    <property type="match status" value="1"/>
</dbReference>
<evidence type="ECO:0000256" key="2">
    <source>
        <dbReference type="ARBA" id="ARBA00008017"/>
    </source>
</evidence>
<dbReference type="Pfam" id="PF21082">
    <property type="entry name" value="MS_channel_3rd"/>
    <property type="match status" value="1"/>
</dbReference>
<keyword evidence="5 7" id="KW-1133">Transmembrane helix</keyword>
<comment type="subunit">
    <text evidence="7">Homoheptamer.</text>
</comment>
<dbReference type="InterPro" id="IPR045275">
    <property type="entry name" value="MscS_archaea/bacteria_type"/>
</dbReference>
<dbReference type="Gene3D" id="3.30.70.100">
    <property type="match status" value="1"/>
</dbReference>
<proteinExistence type="inferred from homology"/>
<dbReference type="InterPro" id="IPR006685">
    <property type="entry name" value="MscS_channel_2nd"/>
</dbReference>
<gene>
    <name evidence="9" type="ORF">ThidrDRAFT_2979</name>
</gene>
<comment type="caution">
    <text evidence="9">The sequence shown here is derived from an EMBL/GenBank/DDBJ whole genome shotgun (WGS) entry which is preliminary data.</text>
</comment>
<dbReference type="Gene3D" id="3.30.1340.30">
    <property type="match status" value="1"/>
</dbReference>
<dbReference type="SUPFAM" id="SSF82689">
    <property type="entry name" value="Mechanosensitive channel protein MscS (YggB), C-terminal domain"/>
    <property type="match status" value="1"/>
</dbReference>
<evidence type="ECO:0000256" key="1">
    <source>
        <dbReference type="ARBA" id="ARBA00004651"/>
    </source>
</evidence>
<accession>G2E3W6</accession>
<reference evidence="9 10" key="1">
    <citation type="submission" date="2011-06" db="EMBL/GenBank/DDBJ databases">
        <title>The draft genome of Thiorhodococcus drewsii AZ1.</title>
        <authorList>
            <consortium name="US DOE Joint Genome Institute (JGI-PGF)"/>
            <person name="Lucas S."/>
            <person name="Han J."/>
            <person name="Lapidus A."/>
            <person name="Cheng J.-F."/>
            <person name="Goodwin L."/>
            <person name="Pitluck S."/>
            <person name="Peters L."/>
            <person name="Land M.L."/>
            <person name="Hauser L."/>
            <person name="Vogl K."/>
            <person name="Liu Z."/>
            <person name="Imhoff J."/>
            <person name="Thiel V."/>
            <person name="Frigaard N.-U."/>
            <person name="Bryant D.A."/>
            <person name="Woyke T.J."/>
        </authorList>
    </citation>
    <scope>NUCLEOTIDE SEQUENCE [LARGE SCALE GENOMIC DNA]</scope>
    <source>
        <strain evidence="9 10">AZ1</strain>
    </source>
</reference>
<evidence type="ECO:0000313" key="9">
    <source>
        <dbReference type="EMBL" id="EGV30058.1"/>
    </source>
</evidence>
<evidence type="ECO:0000256" key="7">
    <source>
        <dbReference type="RuleBase" id="RU369025"/>
    </source>
</evidence>
<sequence length="485" mass="52423">MHKGDVPHGWIGRGQWIPMIGYRLLVVGLISGWLLTVAAPRADELTDLLTGKKEEAATASEQVISAGNSEKDDAKIRKRLQTIYAEIHGLKGLSVRVSGGIVFLSGEVESAATETMALAFARKVEGVVKVENTISVNRELQPRLRAMWGKIVKLAQQVLVGLPLFLLALFILALFWITGRWLAARQGLFRRIAPNHFIAHLLGQLTHVSFVIAGLVMALSLLDATALLSTILGAAGIIGLAVGFAVRDTVENYIASILLSLRNPFEVSDFVDIDGHQGSVIKLTSRATILLSPDGNHVRIPNAAVFKAVIVNYTRNRERRFEFDVGVDTDQDLPAAQSLALRTLLAVTGVLQDPKPLVVVQSLGDSNVILRCYAWIDQMQVDLLKVRSEAIRAVKSAFDHAGIVMPEPIYKVRLFDADALAAASADRDAGVHAGRQPKVRRTADAVKPVATGDVSVDRTIEDKVKASGADDAADNLLSADAAREL</sequence>
<dbReference type="eggNOG" id="COG2823">
    <property type="taxonomic scope" value="Bacteria"/>
</dbReference>
<keyword evidence="7" id="KW-0813">Transport</keyword>
<keyword evidence="10" id="KW-1185">Reference proteome</keyword>
<dbReference type="GO" id="GO:0008381">
    <property type="term" value="F:mechanosensitive monoatomic ion channel activity"/>
    <property type="evidence" value="ECO:0007669"/>
    <property type="project" value="InterPro"/>
</dbReference>
<dbReference type="InterPro" id="IPR010920">
    <property type="entry name" value="LSM_dom_sf"/>
</dbReference>
<organism evidence="9 10">
    <name type="scientific">Thiorhodococcus drewsii AZ1</name>
    <dbReference type="NCBI Taxonomy" id="765913"/>
    <lineage>
        <taxon>Bacteria</taxon>
        <taxon>Pseudomonadati</taxon>
        <taxon>Pseudomonadota</taxon>
        <taxon>Gammaproteobacteria</taxon>
        <taxon>Chromatiales</taxon>
        <taxon>Chromatiaceae</taxon>
        <taxon>Thiorhodococcus</taxon>
    </lineage>
</organism>
<dbReference type="SUPFAM" id="SSF50182">
    <property type="entry name" value="Sm-like ribonucleoproteins"/>
    <property type="match status" value="1"/>
</dbReference>
<keyword evidence="7" id="KW-0407">Ion channel</keyword>
<feature type="domain" description="BON" evidence="8">
    <location>
        <begin position="72"/>
        <end position="138"/>
    </location>
</feature>
<dbReference type="Gene3D" id="1.10.287.1260">
    <property type="match status" value="1"/>
</dbReference>
<dbReference type="PANTHER" id="PTHR30221:SF1">
    <property type="entry name" value="SMALL-CONDUCTANCE MECHANOSENSITIVE CHANNEL"/>
    <property type="match status" value="1"/>
</dbReference>
<dbReference type="PROSITE" id="PS50914">
    <property type="entry name" value="BON"/>
    <property type="match status" value="1"/>
</dbReference>
<dbReference type="PANTHER" id="PTHR30221">
    <property type="entry name" value="SMALL-CONDUCTANCE MECHANOSENSITIVE CHANNEL"/>
    <property type="match status" value="1"/>
</dbReference>
<comment type="subcellular location">
    <subcellularLocation>
        <location evidence="7">Cell inner membrane</location>
        <topology evidence="7">Multi-pass membrane protein</topology>
    </subcellularLocation>
    <subcellularLocation>
        <location evidence="1">Cell membrane</location>
        <topology evidence="1">Multi-pass membrane protein</topology>
    </subcellularLocation>
</comment>
<dbReference type="EMBL" id="AFWT01000021">
    <property type="protein sequence ID" value="EGV30058.1"/>
    <property type="molecule type" value="Genomic_DNA"/>
</dbReference>
<comment type="similarity">
    <text evidence="2 7">Belongs to the MscS (TC 1.A.23) family.</text>
</comment>
<feature type="transmembrane region" description="Helical" evidence="7">
    <location>
        <begin position="154"/>
        <end position="177"/>
    </location>
</feature>
<dbReference type="Pfam" id="PF04972">
    <property type="entry name" value="BON"/>
    <property type="match status" value="1"/>
</dbReference>
<dbReference type="eggNOG" id="COG0668">
    <property type="taxonomic scope" value="Bacteria"/>
</dbReference>
<dbReference type="Gene3D" id="2.30.30.60">
    <property type="match status" value="1"/>
</dbReference>
<protein>
    <recommendedName>
        <fullName evidence="7">Small-conductance mechanosensitive channel</fullName>
    </recommendedName>
</protein>
<evidence type="ECO:0000256" key="5">
    <source>
        <dbReference type="ARBA" id="ARBA00022989"/>
    </source>
</evidence>
<name>G2E3W6_9GAMM</name>
<dbReference type="PROSITE" id="PS01246">
    <property type="entry name" value="UPF0003"/>
    <property type="match status" value="1"/>
</dbReference>